<dbReference type="EMBL" id="BSXN01007871">
    <property type="protein sequence ID" value="GME85517.1"/>
    <property type="molecule type" value="Genomic_DNA"/>
</dbReference>
<reference evidence="1" key="1">
    <citation type="submission" date="2023-04" db="EMBL/GenBank/DDBJ databases">
        <title>Candida boidinii NBRC 10035.</title>
        <authorList>
            <person name="Ichikawa N."/>
            <person name="Sato H."/>
            <person name="Tonouchi N."/>
        </authorList>
    </citation>
    <scope>NUCLEOTIDE SEQUENCE</scope>
    <source>
        <strain evidence="1">NBRC 10035</strain>
    </source>
</reference>
<sequence>MECHASKSISSKISDNSIDSGSRKIFGRKLGKSRRDLHITGTKSNNTITTNKSLIEFSTMVFKVTLEHLVRDSGVHQVLDKQFERLVIPCLVINTNTGVKVHSTSVNEVHETQTKRRNLDSKKRGPLVEVSSTRKLEAIWKLDRSIGLTHNLLNADQVSG</sequence>
<gene>
    <name evidence="1" type="ORF">Cboi02_000697200</name>
</gene>
<name>A0A9W6TAD7_CANBO</name>
<protein>
    <submittedName>
        <fullName evidence="1">Unnamed protein product</fullName>
    </submittedName>
</protein>
<evidence type="ECO:0000313" key="1">
    <source>
        <dbReference type="EMBL" id="GME85517.1"/>
    </source>
</evidence>
<organism evidence="1 2">
    <name type="scientific">Candida boidinii</name>
    <name type="common">Yeast</name>
    <dbReference type="NCBI Taxonomy" id="5477"/>
    <lineage>
        <taxon>Eukaryota</taxon>
        <taxon>Fungi</taxon>
        <taxon>Dikarya</taxon>
        <taxon>Ascomycota</taxon>
        <taxon>Saccharomycotina</taxon>
        <taxon>Pichiomycetes</taxon>
        <taxon>Pichiales</taxon>
        <taxon>Pichiaceae</taxon>
        <taxon>Ogataea</taxon>
        <taxon>Ogataea/Candida clade</taxon>
    </lineage>
</organism>
<keyword evidence="2" id="KW-1185">Reference proteome</keyword>
<evidence type="ECO:0000313" key="2">
    <source>
        <dbReference type="Proteomes" id="UP001165120"/>
    </source>
</evidence>
<dbReference type="AlphaFoldDB" id="A0A9W6TAD7"/>
<comment type="caution">
    <text evidence="1">The sequence shown here is derived from an EMBL/GenBank/DDBJ whole genome shotgun (WGS) entry which is preliminary data.</text>
</comment>
<dbReference type="Proteomes" id="UP001165120">
    <property type="component" value="Unassembled WGS sequence"/>
</dbReference>
<proteinExistence type="predicted"/>
<accession>A0A9W6TAD7</accession>